<feature type="region of interest" description="Disordered" evidence="1">
    <location>
        <begin position="369"/>
        <end position="392"/>
    </location>
</feature>
<proteinExistence type="predicted"/>
<feature type="compositionally biased region" description="Polar residues" evidence="1">
    <location>
        <begin position="228"/>
        <end position="237"/>
    </location>
</feature>
<gene>
    <name evidence="2" type="ORF">EV356DRAFT_521074</name>
</gene>
<dbReference type="EMBL" id="ML991863">
    <property type="protein sequence ID" value="KAF2229442.1"/>
    <property type="molecule type" value="Genomic_DNA"/>
</dbReference>
<feature type="region of interest" description="Disordered" evidence="1">
    <location>
        <begin position="228"/>
        <end position="251"/>
    </location>
</feature>
<protein>
    <submittedName>
        <fullName evidence="2">Uncharacterized protein</fullName>
    </submittedName>
</protein>
<evidence type="ECO:0000313" key="3">
    <source>
        <dbReference type="Proteomes" id="UP000800092"/>
    </source>
</evidence>
<sequence>MIDREFHIITPQDVLNSKSSDADELVNRRLRSGTDKEKAVFIIELLQCKAKETVNLFDTLWGFFIKNKLHTACGLTVAEAEAKVDRAEFERLKKASDVRHHQCQLKEQIREQWRIPQEEMICGTYCSDDKLGKNSLELIWSFVKTDKDSRGAFLAQFSRQAEAKSSKRTEKKTFGAPFIREVCNKAVGLRRNEPHHTRTNQTEYPPLDHLLETQDRVLRRRISNLNYNLNTSTQSKETQPRPGKKQRMTSKDSCCTLSIPQDSELTPYFEGVCAKCRSRLSHYFGNHSITDRSSTNQSILGAEYEKLPLHRVERSSALSAVLSFISDQMSLLGIHLHSLGTKLADSGVNKEELQAIYMIVRTTQDKVRQQAQKSQAAEDNSHYGSSYPAASDDVDQGMASVASIFPETRCEVLEQSAGNTMLHRSSNDNHRQEGCDILGPENWINTGESSMRQLQQNSSLPYSINTDNRPFAGAGQEMPQHQRVSHGREEVILQLGAQQPVDQYVQRVSNGFQQPFKVATSNPPLTMACRSWPATNMDFSTHCLVSPPPSQIPSGSLQLLMETFPPGVESTNTAIVSEVVQFADPNQPIYLLKRKPYPFIRILVPERQLPALLKATPTVYNVDSLKNTECPSGLWILDKGRLDLVLRDFKGQEPFGNLLFNLHYHEGGSQCVAFTITLRDDRLQDRILSISEYEGDLHPTPV</sequence>
<reference evidence="2" key="1">
    <citation type="journal article" date="2020" name="Stud. Mycol.">
        <title>101 Dothideomycetes genomes: a test case for predicting lifestyles and emergence of pathogens.</title>
        <authorList>
            <person name="Haridas S."/>
            <person name="Albert R."/>
            <person name="Binder M."/>
            <person name="Bloem J."/>
            <person name="Labutti K."/>
            <person name="Salamov A."/>
            <person name="Andreopoulos B."/>
            <person name="Baker S."/>
            <person name="Barry K."/>
            <person name="Bills G."/>
            <person name="Bluhm B."/>
            <person name="Cannon C."/>
            <person name="Castanera R."/>
            <person name="Culley D."/>
            <person name="Daum C."/>
            <person name="Ezra D."/>
            <person name="Gonzalez J."/>
            <person name="Henrissat B."/>
            <person name="Kuo A."/>
            <person name="Liang C."/>
            <person name="Lipzen A."/>
            <person name="Lutzoni F."/>
            <person name="Magnuson J."/>
            <person name="Mondo S."/>
            <person name="Nolan M."/>
            <person name="Ohm R."/>
            <person name="Pangilinan J."/>
            <person name="Park H.-J."/>
            <person name="Ramirez L."/>
            <person name="Alfaro M."/>
            <person name="Sun H."/>
            <person name="Tritt A."/>
            <person name="Yoshinaga Y."/>
            <person name="Zwiers L.-H."/>
            <person name="Turgeon B."/>
            <person name="Goodwin S."/>
            <person name="Spatafora J."/>
            <person name="Crous P."/>
            <person name="Grigoriev I."/>
        </authorList>
    </citation>
    <scope>NUCLEOTIDE SEQUENCE</scope>
    <source>
        <strain evidence="2">Tuck. ex Michener</strain>
    </source>
</reference>
<dbReference type="Proteomes" id="UP000800092">
    <property type="component" value="Unassembled WGS sequence"/>
</dbReference>
<name>A0A6A6GUH1_VIRVR</name>
<evidence type="ECO:0000313" key="2">
    <source>
        <dbReference type="EMBL" id="KAF2229442.1"/>
    </source>
</evidence>
<feature type="compositionally biased region" description="Polar residues" evidence="1">
    <location>
        <begin position="369"/>
        <end position="384"/>
    </location>
</feature>
<dbReference type="AlphaFoldDB" id="A0A6A6GUH1"/>
<accession>A0A6A6GUH1</accession>
<evidence type="ECO:0000256" key="1">
    <source>
        <dbReference type="SAM" id="MobiDB-lite"/>
    </source>
</evidence>
<organism evidence="2 3">
    <name type="scientific">Viridothelium virens</name>
    <name type="common">Speckled blister lichen</name>
    <name type="synonym">Trypethelium virens</name>
    <dbReference type="NCBI Taxonomy" id="1048519"/>
    <lineage>
        <taxon>Eukaryota</taxon>
        <taxon>Fungi</taxon>
        <taxon>Dikarya</taxon>
        <taxon>Ascomycota</taxon>
        <taxon>Pezizomycotina</taxon>
        <taxon>Dothideomycetes</taxon>
        <taxon>Dothideomycetes incertae sedis</taxon>
        <taxon>Trypetheliales</taxon>
        <taxon>Trypetheliaceae</taxon>
        <taxon>Viridothelium</taxon>
    </lineage>
</organism>
<keyword evidence="3" id="KW-1185">Reference proteome</keyword>